<protein>
    <submittedName>
        <fullName evidence="1">Uncharacterized protein</fullName>
    </submittedName>
</protein>
<name>A0ABW5A2G2_9BACL</name>
<dbReference type="EMBL" id="JBHUIO010000011">
    <property type="protein sequence ID" value="MFD2171716.1"/>
    <property type="molecule type" value="Genomic_DNA"/>
</dbReference>
<evidence type="ECO:0000313" key="2">
    <source>
        <dbReference type="Proteomes" id="UP001597343"/>
    </source>
</evidence>
<dbReference type="Proteomes" id="UP001597343">
    <property type="component" value="Unassembled WGS sequence"/>
</dbReference>
<proteinExistence type="predicted"/>
<organism evidence="1 2">
    <name type="scientific">Tumebacillus lipolyticus</name>
    <dbReference type="NCBI Taxonomy" id="1280370"/>
    <lineage>
        <taxon>Bacteria</taxon>
        <taxon>Bacillati</taxon>
        <taxon>Bacillota</taxon>
        <taxon>Bacilli</taxon>
        <taxon>Bacillales</taxon>
        <taxon>Alicyclobacillaceae</taxon>
        <taxon>Tumebacillus</taxon>
    </lineage>
</organism>
<reference evidence="2" key="1">
    <citation type="journal article" date="2019" name="Int. J. Syst. Evol. Microbiol.">
        <title>The Global Catalogue of Microorganisms (GCM) 10K type strain sequencing project: providing services to taxonomists for standard genome sequencing and annotation.</title>
        <authorList>
            <consortium name="The Broad Institute Genomics Platform"/>
            <consortium name="The Broad Institute Genome Sequencing Center for Infectious Disease"/>
            <person name="Wu L."/>
            <person name="Ma J."/>
        </authorList>
    </citation>
    <scope>NUCLEOTIDE SEQUENCE [LARGE SCALE GENOMIC DNA]</scope>
    <source>
        <strain evidence="2">CGMCC 1.13574</strain>
    </source>
</reference>
<evidence type="ECO:0000313" key="1">
    <source>
        <dbReference type="EMBL" id="MFD2171716.1"/>
    </source>
</evidence>
<comment type="caution">
    <text evidence="1">The sequence shown here is derived from an EMBL/GenBank/DDBJ whole genome shotgun (WGS) entry which is preliminary data.</text>
</comment>
<accession>A0ABW5A2G2</accession>
<sequence length="144" mass="16062">MSDQVNVEVTFQDGKVLFDQALMGAMWSPSRLLPHPVEGKYQFEHEGERFGIVDLLCYLDEVSQDLRAQGAEAVIEAVLSLIQSVYIGDESTVLIGSVLDLYGIESNGRAGIVFRTIILSHQKEVEEIMKIREVGKLQFPVPQP</sequence>
<keyword evidence="2" id="KW-1185">Reference proteome</keyword>
<gene>
    <name evidence="1" type="ORF">ACFSOY_17275</name>
</gene>
<dbReference type="RefSeq" id="WP_386048758.1">
    <property type="nucleotide sequence ID" value="NZ_JBHUIO010000011.1"/>
</dbReference>